<evidence type="ECO:0000313" key="3">
    <source>
        <dbReference type="Proteomes" id="UP000023152"/>
    </source>
</evidence>
<protein>
    <submittedName>
        <fullName evidence="2">Uncharacterized protein</fullName>
    </submittedName>
</protein>
<keyword evidence="3" id="KW-1185">Reference proteome</keyword>
<dbReference type="AlphaFoldDB" id="X6MF35"/>
<dbReference type="EMBL" id="ASPP01022200">
    <property type="protein sequence ID" value="ETO11660.1"/>
    <property type="molecule type" value="Genomic_DNA"/>
</dbReference>
<feature type="coiled-coil region" evidence="1">
    <location>
        <begin position="219"/>
        <end position="246"/>
    </location>
</feature>
<name>X6MF35_RETFI</name>
<evidence type="ECO:0000313" key="2">
    <source>
        <dbReference type="EMBL" id="ETO11660.1"/>
    </source>
</evidence>
<reference evidence="2 3" key="1">
    <citation type="journal article" date="2013" name="Curr. Biol.">
        <title>The Genome of the Foraminiferan Reticulomyxa filosa.</title>
        <authorList>
            <person name="Glockner G."/>
            <person name="Hulsmann N."/>
            <person name="Schleicher M."/>
            <person name="Noegel A.A."/>
            <person name="Eichinger L."/>
            <person name="Gallinger C."/>
            <person name="Pawlowski J."/>
            <person name="Sierra R."/>
            <person name="Euteneuer U."/>
            <person name="Pillet L."/>
            <person name="Moustafa A."/>
            <person name="Platzer M."/>
            <person name="Groth M."/>
            <person name="Szafranski K."/>
            <person name="Schliwa M."/>
        </authorList>
    </citation>
    <scope>NUCLEOTIDE SEQUENCE [LARGE SCALE GENOMIC DNA]</scope>
</reference>
<dbReference type="Proteomes" id="UP000023152">
    <property type="component" value="Unassembled WGS sequence"/>
</dbReference>
<accession>X6MF35</accession>
<keyword evidence="1" id="KW-0175">Coiled coil</keyword>
<comment type="caution">
    <text evidence="2">The sequence shown here is derived from an EMBL/GenBank/DDBJ whole genome shotgun (WGS) entry which is preliminary data.</text>
</comment>
<feature type="non-terminal residue" evidence="2">
    <location>
        <position position="1"/>
    </location>
</feature>
<proteinExistence type="predicted"/>
<dbReference type="OrthoDB" id="427518at2759"/>
<gene>
    <name evidence="2" type="ORF">RFI_25716</name>
</gene>
<organism evidence="2 3">
    <name type="scientific">Reticulomyxa filosa</name>
    <dbReference type="NCBI Taxonomy" id="46433"/>
    <lineage>
        <taxon>Eukaryota</taxon>
        <taxon>Sar</taxon>
        <taxon>Rhizaria</taxon>
        <taxon>Retaria</taxon>
        <taxon>Foraminifera</taxon>
        <taxon>Monothalamids</taxon>
        <taxon>Reticulomyxidae</taxon>
        <taxon>Reticulomyxa</taxon>
    </lineage>
</organism>
<sequence length="253" mass="29732">HEEVCRILTKEQLNPKYSIMIPFMAGILYGNIENEKDSSGSGLLYFWKQLQSLPLQMIPIHQIMLHIRCLDACKADTESKFLSRQLKNNHKTLIGSFKEWLKAWAAPDKVTHLRRKRIVDRPLDKIMRMYLPNLQYVLVHPDIHSYVTDYFKDCKCRISETQKNGNRFDGNKRALIKHIFNVLPYLCVSTETSRMLVECLRYEFIDIICKESHGMISMKLKEDQLNESLEEMVANLNKEKLTSNMKRSLIDHI</sequence>
<evidence type="ECO:0000256" key="1">
    <source>
        <dbReference type="SAM" id="Coils"/>
    </source>
</evidence>